<evidence type="ECO:0000313" key="1">
    <source>
        <dbReference type="EMBL" id="MBW80847.1"/>
    </source>
</evidence>
<organism evidence="1">
    <name type="scientific">Rhizophora mucronata</name>
    <name type="common">Asiatic mangrove</name>
    <dbReference type="NCBI Taxonomy" id="61149"/>
    <lineage>
        <taxon>Eukaryota</taxon>
        <taxon>Viridiplantae</taxon>
        <taxon>Streptophyta</taxon>
        <taxon>Embryophyta</taxon>
        <taxon>Tracheophyta</taxon>
        <taxon>Spermatophyta</taxon>
        <taxon>Magnoliopsida</taxon>
        <taxon>eudicotyledons</taxon>
        <taxon>Gunneridae</taxon>
        <taxon>Pentapetalae</taxon>
        <taxon>rosids</taxon>
        <taxon>fabids</taxon>
        <taxon>Malpighiales</taxon>
        <taxon>Rhizophoraceae</taxon>
        <taxon>Rhizophora</taxon>
    </lineage>
</organism>
<accession>A0A2P2II50</accession>
<name>A0A2P2II50_RHIMU</name>
<protein>
    <submittedName>
        <fullName evidence="1">Uncharacterized protein</fullName>
    </submittedName>
</protein>
<dbReference type="AlphaFoldDB" id="A0A2P2II50"/>
<proteinExistence type="predicted"/>
<dbReference type="EMBL" id="GGEC01000364">
    <property type="protein sequence ID" value="MBW80847.1"/>
    <property type="molecule type" value="Transcribed_RNA"/>
</dbReference>
<reference evidence="1" key="1">
    <citation type="submission" date="2018-02" db="EMBL/GenBank/DDBJ databases">
        <title>Rhizophora mucronata_Transcriptome.</title>
        <authorList>
            <person name="Meera S.P."/>
            <person name="Sreeshan A."/>
            <person name="Augustine A."/>
        </authorList>
    </citation>
    <scope>NUCLEOTIDE SEQUENCE</scope>
    <source>
        <tissue evidence="1">Leaf</tissue>
    </source>
</reference>
<sequence length="24" mass="2779">MHRGVESLEGESKIQLLLQNLKKK</sequence>